<gene>
    <name evidence="2" type="ORF">PanWU01x14_340040</name>
</gene>
<evidence type="ECO:0000313" key="2">
    <source>
        <dbReference type="EMBL" id="PON34946.1"/>
    </source>
</evidence>
<proteinExistence type="predicted"/>
<feature type="domain" description="RNase H type-1" evidence="1">
    <location>
        <begin position="30"/>
        <end position="150"/>
    </location>
</feature>
<dbReference type="SUPFAM" id="SSF53098">
    <property type="entry name" value="Ribonuclease H-like"/>
    <property type="match status" value="1"/>
</dbReference>
<comment type="caution">
    <text evidence="2">The sequence shown here is derived from an EMBL/GenBank/DDBJ whole genome shotgun (WGS) entry which is preliminary data.</text>
</comment>
<dbReference type="OrthoDB" id="1747175at2759"/>
<keyword evidence="3" id="KW-1185">Reference proteome</keyword>
<dbReference type="Pfam" id="PF13456">
    <property type="entry name" value="RVT_3"/>
    <property type="match status" value="1"/>
</dbReference>
<dbReference type="EMBL" id="JXTB01000635">
    <property type="protein sequence ID" value="PON34946.1"/>
    <property type="molecule type" value="Genomic_DNA"/>
</dbReference>
<evidence type="ECO:0000259" key="1">
    <source>
        <dbReference type="Pfam" id="PF13456"/>
    </source>
</evidence>
<protein>
    <submittedName>
        <fullName evidence="2">Ribonuclease H-like domain containing protein</fullName>
    </submittedName>
</protein>
<dbReference type="GO" id="GO:0004523">
    <property type="term" value="F:RNA-DNA hybrid ribonuclease activity"/>
    <property type="evidence" value="ECO:0007669"/>
    <property type="project" value="InterPro"/>
</dbReference>
<reference evidence="3" key="1">
    <citation type="submission" date="2016-06" db="EMBL/GenBank/DDBJ databases">
        <title>Parallel loss of symbiosis genes in relatives of nitrogen-fixing non-legume Parasponia.</title>
        <authorList>
            <person name="Van Velzen R."/>
            <person name="Holmer R."/>
            <person name="Bu F."/>
            <person name="Rutten L."/>
            <person name="Van Zeijl A."/>
            <person name="Liu W."/>
            <person name="Santuari L."/>
            <person name="Cao Q."/>
            <person name="Sharma T."/>
            <person name="Shen D."/>
            <person name="Roswanjaya Y."/>
            <person name="Wardhani T."/>
            <person name="Kalhor M.S."/>
            <person name="Jansen J."/>
            <person name="Van den Hoogen J."/>
            <person name="Gungor B."/>
            <person name="Hartog M."/>
            <person name="Hontelez J."/>
            <person name="Verver J."/>
            <person name="Yang W.-C."/>
            <person name="Schijlen E."/>
            <person name="Repin R."/>
            <person name="Schilthuizen M."/>
            <person name="Schranz E."/>
            <person name="Heidstra R."/>
            <person name="Miyata K."/>
            <person name="Fedorova E."/>
            <person name="Kohlen W."/>
            <person name="Bisseling T."/>
            <person name="Smit S."/>
            <person name="Geurts R."/>
        </authorList>
    </citation>
    <scope>NUCLEOTIDE SEQUENCE [LARGE SCALE GENOMIC DNA]</scope>
    <source>
        <strain evidence="3">cv. WU1-14</strain>
    </source>
</reference>
<dbReference type="Proteomes" id="UP000237105">
    <property type="component" value="Unassembled WGS sequence"/>
</dbReference>
<dbReference type="InterPro" id="IPR052929">
    <property type="entry name" value="RNase_H-like_EbsB-rel"/>
</dbReference>
<dbReference type="GO" id="GO:0003676">
    <property type="term" value="F:nucleic acid binding"/>
    <property type="evidence" value="ECO:0007669"/>
    <property type="project" value="InterPro"/>
</dbReference>
<dbReference type="PANTHER" id="PTHR47074:SF75">
    <property type="entry name" value="RNASE H TYPE-1 DOMAIN-CONTAINING PROTEIN"/>
    <property type="match status" value="1"/>
</dbReference>
<dbReference type="AlphaFoldDB" id="A0A2P5AEK2"/>
<organism evidence="2 3">
    <name type="scientific">Parasponia andersonii</name>
    <name type="common">Sponia andersonii</name>
    <dbReference type="NCBI Taxonomy" id="3476"/>
    <lineage>
        <taxon>Eukaryota</taxon>
        <taxon>Viridiplantae</taxon>
        <taxon>Streptophyta</taxon>
        <taxon>Embryophyta</taxon>
        <taxon>Tracheophyta</taxon>
        <taxon>Spermatophyta</taxon>
        <taxon>Magnoliopsida</taxon>
        <taxon>eudicotyledons</taxon>
        <taxon>Gunneridae</taxon>
        <taxon>Pentapetalae</taxon>
        <taxon>rosids</taxon>
        <taxon>fabids</taxon>
        <taxon>Rosales</taxon>
        <taxon>Cannabaceae</taxon>
        <taxon>Parasponia</taxon>
    </lineage>
</organism>
<sequence length="182" mass="20117">MTLTLVAPTHTVTLDPKWEAPPTDRHLKLNVDAAMHSTTTCGIGIGAMIRDSTEKFCDTLCSKIQGGSNAFIAERLALREGLRFVLQHELLISKVESDCLKAIFAINSFEPLLAARPIISDIIVYLSKLGNVVCSHIPCTMNKVAHSLASVALRCNLQSFWLYDTLPCVYYDVWSDITSFSQ</sequence>
<dbReference type="PANTHER" id="PTHR47074">
    <property type="entry name" value="BNAC02G40300D PROTEIN"/>
    <property type="match status" value="1"/>
</dbReference>
<accession>A0A2P5AEK2</accession>
<dbReference type="InterPro" id="IPR002156">
    <property type="entry name" value="RNaseH_domain"/>
</dbReference>
<evidence type="ECO:0000313" key="3">
    <source>
        <dbReference type="Proteomes" id="UP000237105"/>
    </source>
</evidence>
<name>A0A2P5AEK2_PARAD</name>
<dbReference type="InterPro" id="IPR036397">
    <property type="entry name" value="RNaseH_sf"/>
</dbReference>
<dbReference type="InterPro" id="IPR044730">
    <property type="entry name" value="RNase_H-like_dom_plant"/>
</dbReference>
<dbReference type="CDD" id="cd06222">
    <property type="entry name" value="RNase_H_like"/>
    <property type="match status" value="1"/>
</dbReference>
<dbReference type="InterPro" id="IPR012337">
    <property type="entry name" value="RNaseH-like_sf"/>
</dbReference>
<dbReference type="Gene3D" id="3.30.420.10">
    <property type="entry name" value="Ribonuclease H-like superfamily/Ribonuclease H"/>
    <property type="match status" value="1"/>
</dbReference>